<evidence type="ECO:0000313" key="4">
    <source>
        <dbReference type="Proteomes" id="UP000556084"/>
    </source>
</evidence>
<evidence type="ECO:0000256" key="2">
    <source>
        <dbReference type="SAM" id="SignalP"/>
    </source>
</evidence>
<accession>A0A7W7PLW1</accession>
<sequence length="230" mass="23114">MSGWRRVGRAGCVAVAAVLATAGAGPAPDDDATVEAPPTATRSGPLRVFRTDGAVVARSGESLAARAGTRPDGPSPTAGPPPAAVFVHRGPHCLIARTQDVTVIAEFARCPAPAPPAEQPSPTPPAPPAEKPARPEKPAPRPTPPPAPSAAPAPAALRRPSPPLPPLPHQLPAPRPLAAGHAPRIPLRAYHPVATKPSHGGTSLVTMTLLLVAPAVLAAASPRPGGGRSR</sequence>
<feature type="region of interest" description="Disordered" evidence="1">
    <location>
        <begin position="23"/>
        <end position="84"/>
    </location>
</feature>
<keyword evidence="4" id="KW-1185">Reference proteome</keyword>
<evidence type="ECO:0000313" key="3">
    <source>
        <dbReference type="EMBL" id="MBB4893210.1"/>
    </source>
</evidence>
<keyword evidence="3" id="KW-0808">Transferase</keyword>
<dbReference type="EMBL" id="JACHJH010000003">
    <property type="protein sequence ID" value="MBB4893210.1"/>
    <property type="molecule type" value="Genomic_DNA"/>
</dbReference>
<organism evidence="3 4">
    <name type="scientific">Streptomyces olivoverticillatus</name>
    <dbReference type="NCBI Taxonomy" id="66427"/>
    <lineage>
        <taxon>Bacteria</taxon>
        <taxon>Bacillati</taxon>
        <taxon>Actinomycetota</taxon>
        <taxon>Actinomycetes</taxon>
        <taxon>Kitasatosporales</taxon>
        <taxon>Streptomycetaceae</taxon>
        <taxon>Streptomyces</taxon>
    </lineage>
</organism>
<dbReference type="RefSeq" id="WP_184349078.1">
    <property type="nucleotide sequence ID" value="NZ_JACHJH010000003.1"/>
</dbReference>
<feature type="signal peptide" evidence="2">
    <location>
        <begin position="1"/>
        <end position="27"/>
    </location>
</feature>
<dbReference type="AlphaFoldDB" id="A0A7W7PLW1"/>
<keyword evidence="2" id="KW-0732">Signal</keyword>
<evidence type="ECO:0000256" key="1">
    <source>
        <dbReference type="SAM" id="MobiDB-lite"/>
    </source>
</evidence>
<feature type="compositionally biased region" description="Pro residues" evidence="1">
    <location>
        <begin position="160"/>
        <end position="175"/>
    </location>
</feature>
<feature type="compositionally biased region" description="Pro residues" evidence="1">
    <location>
        <begin position="112"/>
        <end position="130"/>
    </location>
</feature>
<feature type="compositionally biased region" description="Pro residues" evidence="1">
    <location>
        <begin position="73"/>
        <end position="83"/>
    </location>
</feature>
<keyword evidence="3" id="KW-0012">Acyltransferase</keyword>
<name>A0A7W7PLW1_9ACTN</name>
<keyword evidence="3" id="KW-0670">Pyruvate</keyword>
<feature type="compositionally biased region" description="Pro residues" evidence="1">
    <location>
        <begin position="140"/>
        <end position="151"/>
    </location>
</feature>
<protein>
    <submittedName>
        <fullName evidence="3">Pyruvate/2-oxoglutarate dehydrogenase complex dihydrolipoamide acyltransferase (E2) component</fullName>
    </submittedName>
</protein>
<dbReference type="Proteomes" id="UP000556084">
    <property type="component" value="Unassembled WGS sequence"/>
</dbReference>
<proteinExistence type="predicted"/>
<comment type="caution">
    <text evidence="3">The sequence shown here is derived from an EMBL/GenBank/DDBJ whole genome shotgun (WGS) entry which is preliminary data.</text>
</comment>
<gene>
    <name evidence="3" type="ORF">FHS39_002241</name>
</gene>
<feature type="chain" id="PRO_5039628666" evidence="2">
    <location>
        <begin position="28"/>
        <end position="230"/>
    </location>
</feature>
<feature type="region of interest" description="Disordered" evidence="1">
    <location>
        <begin position="112"/>
        <end position="183"/>
    </location>
</feature>
<reference evidence="3 4" key="1">
    <citation type="submission" date="2020-08" db="EMBL/GenBank/DDBJ databases">
        <title>Genomic Encyclopedia of Type Strains, Phase III (KMG-III): the genomes of soil and plant-associated and newly described type strains.</title>
        <authorList>
            <person name="Whitman W."/>
        </authorList>
    </citation>
    <scope>NUCLEOTIDE SEQUENCE [LARGE SCALE GENOMIC DNA]</scope>
    <source>
        <strain evidence="3 4">CECT 3266</strain>
    </source>
</reference>
<dbReference type="GO" id="GO:0016746">
    <property type="term" value="F:acyltransferase activity"/>
    <property type="evidence" value="ECO:0007669"/>
    <property type="project" value="UniProtKB-KW"/>
</dbReference>